<dbReference type="InterPro" id="IPR050622">
    <property type="entry name" value="CPA3_antiporter_subunitB"/>
</dbReference>
<proteinExistence type="inferred from homology"/>
<dbReference type="Pfam" id="PF04039">
    <property type="entry name" value="MnhB"/>
    <property type="match status" value="1"/>
</dbReference>
<evidence type="ECO:0000256" key="6">
    <source>
        <dbReference type="ARBA" id="ARBA00023136"/>
    </source>
</evidence>
<comment type="subcellular location">
    <subcellularLocation>
        <location evidence="1">Cell membrane</location>
        <topology evidence="1">Multi-pass membrane protein</topology>
    </subcellularLocation>
</comment>
<dbReference type="PANTHER" id="PTHR33932:SF4">
    <property type="entry name" value="NA(+)_H(+) ANTIPORTER SUBUNIT B"/>
    <property type="match status" value="1"/>
</dbReference>
<feature type="transmembrane region" description="Helical" evidence="7">
    <location>
        <begin position="79"/>
        <end position="103"/>
    </location>
</feature>
<evidence type="ECO:0000256" key="4">
    <source>
        <dbReference type="ARBA" id="ARBA00022692"/>
    </source>
</evidence>
<evidence type="ECO:0000313" key="9">
    <source>
        <dbReference type="EMBL" id="OOC11411.1"/>
    </source>
</evidence>
<comment type="caution">
    <text evidence="9">The sequence shown here is derived from an EMBL/GenBank/DDBJ whole genome shotgun (WGS) entry which is preliminary data.</text>
</comment>
<feature type="transmembrane region" description="Helical" evidence="7">
    <location>
        <begin position="46"/>
        <end position="67"/>
    </location>
</feature>
<feature type="domain" description="Na+/H+ antiporter MnhB subunit-related protein" evidence="8">
    <location>
        <begin position="86"/>
        <end position="191"/>
    </location>
</feature>
<keyword evidence="10" id="KW-1185">Reference proteome</keyword>
<feature type="transmembrane region" description="Helical" evidence="7">
    <location>
        <begin position="147"/>
        <end position="169"/>
    </location>
</feature>
<sequence>MGLLLLAGLGGAAWLLPAPGLGEPVAAELGRSGVENPVTAVLLNFRAFDTLLEIAILLLGVVVLWSLGPTPWPSSPELVSPALPALGRVLFPAFVLVSAYLLWRGSHAPGGAFPAGAVMGAGGVLMLLAGARPWLSGDVYGPWRWALALGMTAMLGVAFAVMAGGHGFFEYPVELAGWLILLLELAAGLSIALLLFALYLGGEPPADWDTRRPA</sequence>
<evidence type="ECO:0000256" key="2">
    <source>
        <dbReference type="ARBA" id="ARBA00009425"/>
    </source>
</evidence>
<keyword evidence="4 7" id="KW-0812">Transmembrane</keyword>
<feature type="transmembrane region" description="Helical" evidence="7">
    <location>
        <begin position="175"/>
        <end position="202"/>
    </location>
</feature>
<evidence type="ECO:0000256" key="3">
    <source>
        <dbReference type="ARBA" id="ARBA00022475"/>
    </source>
</evidence>
<dbReference type="AlphaFoldDB" id="A0A1V3A252"/>
<organism evidence="9 10">
    <name type="scientific">Thioalkalivibrio halophilus</name>
    <dbReference type="NCBI Taxonomy" id="252474"/>
    <lineage>
        <taxon>Bacteria</taxon>
        <taxon>Pseudomonadati</taxon>
        <taxon>Pseudomonadota</taxon>
        <taxon>Gammaproteobacteria</taxon>
        <taxon>Chromatiales</taxon>
        <taxon>Ectothiorhodospiraceae</taxon>
        <taxon>Thioalkalivibrio</taxon>
    </lineage>
</organism>
<evidence type="ECO:0000259" key="8">
    <source>
        <dbReference type="Pfam" id="PF04039"/>
    </source>
</evidence>
<evidence type="ECO:0000256" key="7">
    <source>
        <dbReference type="SAM" id="Phobius"/>
    </source>
</evidence>
<reference evidence="9 10" key="1">
    <citation type="submission" date="2017-02" db="EMBL/GenBank/DDBJ databases">
        <title>Genomic diversity within the haloalkaliphilic genus Thioalkalivibrio.</title>
        <authorList>
            <person name="Ahn A.-C."/>
            <person name="Meier-Kolthoff J."/>
            <person name="Overmars L."/>
            <person name="Richter M."/>
            <person name="Woyke T."/>
            <person name="Sorokin D.Y."/>
            <person name="Muyzer G."/>
        </authorList>
    </citation>
    <scope>NUCLEOTIDE SEQUENCE [LARGE SCALE GENOMIC DNA]</scope>
    <source>
        <strain evidence="9 10">HL17</strain>
    </source>
</reference>
<dbReference type="STRING" id="252474.B1A74_01140"/>
<gene>
    <name evidence="9" type="ORF">B1A74_01140</name>
</gene>
<dbReference type="EMBL" id="MUZR01000003">
    <property type="protein sequence ID" value="OOC11411.1"/>
    <property type="molecule type" value="Genomic_DNA"/>
</dbReference>
<dbReference type="PANTHER" id="PTHR33932">
    <property type="entry name" value="NA(+)/H(+) ANTIPORTER SUBUNIT B"/>
    <property type="match status" value="1"/>
</dbReference>
<comment type="similarity">
    <text evidence="2">Belongs to the CPA3 antiporters (TC 2.A.63) subunit B family.</text>
</comment>
<evidence type="ECO:0000313" key="10">
    <source>
        <dbReference type="Proteomes" id="UP000189177"/>
    </source>
</evidence>
<dbReference type="InterPro" id="IPR007182">
    <property type="entry name" value="MnhB"/>
</dbReference>
<dbReference type="Proteomes" id="UP000189177">
    <property type="component" value="Unassembled WGS sequence"/>
</dbReference>
<keyword evidence="5 7" id="KW-1133">Transmembrane helix</keyword>
<keyword evidence="6 7" id="KW-0472">Membrane</keyword>
<dbReference type="OrthoDB" id="2085045at2"/>
<name>A0A1V3A252_9GAMM</name>
<protein>
    <recommendedName>
        <fullName evidence="8">Na+/H+ antiporter MnhB subunit-related protein domain-containing protein</fullName>
    </recommendedName>
</protein>
<accession>A0A1V3A252</accession>
<evidence type="ECO:0000256" key="1">
    <source>
        <dbReference type="ARBA" id="ARBA00004651"/>
    </source>
</evidence>
<dbReference type="GO" id="GO:0005886">
    <property type="term" value="C:plasma membrane"/>
    <property type="evidence" value="ECO:0007669"/>
    <property type="project" value="UniProtKB-SubCell"/>
</dbReference>
<keyword evidence="3" id="KW-1003">Cell membrane</keyword>
<feature type="transmembrane region" description="Helical" evidence="7">
    <location>
        <begin position="115"/>
        <end position="135"/>
    </location>
</feature>
<evidence type="ECO:0000256" key="5">
    <source>
        <dbReference type="ARBA" id="ARBA00022989"/>
    </source>
</evidence>